<accession>A0A3M2LPU7</accession>
<organism evidence="1 2">
    <name type="scientific">Actinomadura harenae</name>
    <dbReference type="NCBI Taxonomy" id="2483351"/>
    <lineage>
        <taxon>Bacteria</taxon>
        <taxon>Bacillati</taxon>
        <taxon>Actinomycetota</taxon>
        <taxon>Actinomycetes</taxon>
        <taxon>Streptosporangiales</taxon>
        <taxon>Thermomonosporaceae</taxon>
        <taxon>Actinomadura</taxon>
    </lineage>
</organism>
<comment type="caution">
    <text evidence="1">The sequence shown here is derived from an EMBL/GenBank/DDBJ whole genome shotgun (WGS) entry which is preliminary data.</text>
</comment>
<keyword evidence="2" id="KW-1185">Reference proteome</keyword>
<name>A0A3M2LPU7_9ACTN</name>
<reference evidence="1 2" key="1">
    <citation type="submission" date="2018-10" db="EMBL/GenBank/DDBJ databases">
        <title>Isolation from soil.</title>
        <authorList>
            <person name="Hu J."/>
        </authorList>
    </citation>
    <scope>NUCLEOTIDE SEQUENCE [LARGE SCALE GENOMIC DNA]</scope>
    <source>
        <strain evidence="1 2">NEAU-Ht49</strain>
    </source>
</reference>
<gene>
    <name evidence="1" type="ORF">EBO15_32440</name>
</gene>
<protein>
    <submittedName>
        <fullName evidence="1">Uncharacterized protein</fullName>
    </submittedName>
</protein>
<dbReference type="RefSeq" id="WP_122198290.1">
    <property type="nucleotide sequence ID" value="NZ_JBHSKC010000027.1"/>
</dbReference>
<evidence type="ECO:0000313" key="1">
    <source>
        <dbReference type="EMBL" id="RMI38563.1"/>
    </source>
</evidence>
<evidence type="ECO:0000313" key="2">
    <source>
        <dbReference type="Proteomes" id="UP000282674"/>
    </source>
</evidence>
<dbReference type="Proteomes" id="UP000282674">
    <property type="component" value="Unassembled WGS sequence"/>
</dbReference>
<dbReference type="AlphaFoldDB" id="A0A3M2LPU7"/>
<proteinExistence type="predicted"/>
<dbReference type="OrthoDB" id="5084266at2"/>
<sequence>MRISVAIMHHPARAQRLPALVDACRPLVPRVVLDPDPTGPSSPLRTAKRAWAQIEDGATHHLVLQDDAALTPGFAGHLTDALSRRPEHGVTLYSHWNSPQNSYLVRRAAVAGSAWAPLSSAEWTPTQGFVLPVALARELAAYLEPIPDHVRDDDEMIALFCASRGVPVVATVPHLVDHAAGPTLADHPGAFHATVLAAGRPLPPEHWRVDERTLGELADRAGFRDPGAHVVEFVRSRCQLKFIRPGSGEPVEHYYGWHWRDWCHLAGFDGARVLAGLDTARAPAVLPPETSAELWAAGYLLGADAATIPPGAAGARDDLVRAAVGSWIDSGLCPSDRSRLGPGAREALADLGVTAVEQGLRHRHSGRGRAHVRA</sequence>
<dbReference type="EMBL" id="RFFG01000083">
    <property type="protein sequence ID" value="RMI38563.1"/>
    <property type="molecule type" value="Genomic_DNA"/>
</dbReference>